<dbReference type="Pfam" id="PF00227">
    <property type="entry name" value="Proteasome"/>
    <property type="match status" value="1"/>
</dbReference>
<protein>
    <submittedName>
        <fullName evidence="1">Uncharacterized protein</fullName>
    </submittedName>
</protein>
<dbReference type="SUPFAM" id="SSF56235">
    <property type="entry name" value="N-terminal nucleophile aminohydrolases (Ntn hydrolases)"/>
    <property type="match status" value="1"/>
</dbReference>
<sequence length="232" mass="25292">MFLADIFRPLAVNQHRIVGLGGHAGLLHLGLGSPGNGLSLVVPSWVILEKLRIEMLHGTTTLAFKFLCGVVAADSQAPAGSGLHYMDSEGDWILGAAFSVGSGSVYAYEVTDQSYSYDLEVGQAYGLTCQTIYCSTYREAYSGGSVNIYHVWEGGWIQISRYNVADLHDNLVTLPPEGGWIWLLAFPGVPVGNIGMACHPLVEGSPIVSIIYFKLWYNDFHVLLVVNELLQR</sequence>
<reference evidence="1" key="2">
    <citation type="submission" date="2025-09" db="UniProtKB">
        <authorList>
            <consortium name="Ensembl"/>
        </authorList>
    </citation>
    <scope>IDENTIFICATION</scope>
</reference>
<dbReference type="GeneTree" id="ENSGT00940000157841"/>
<dbReference type="GO" id="GO:0051603">
    <property type="term" value="P:proteolysis involved in protein catabolic process"/>
    <property type="evidence" value="ECO:0007669"/>
    <property type="project" value="InterPro"/>
</dbReference>
<evidence type="ECO:0000313" key="2">
    <source>
        <dbReference type="Proteomes" id="UP000694540"/>
    </source>
</evidence>
<dbReference type="Ensembl" id="ENSCWAT00000025140.1">
    <property type="protein sequence ID" value="ENSCWAP00000023195.1"/>
    <property type="gene ID" value="ENSCWAG00000017650.1"/>
</dbReference>
<name>A0A8C3X6I2_9CETA</name>
<dbReference type="AlphaFoldDB" id="A0A8C3X6I2"/>
<accession>A0A8C3X6I2</accession>
<evidence type="ECO:0000313" key="1">
    <source>
        <dbReference type="Ensembl" id="ENSCWAP00000023195.1"/>
    </source>
</evidence>
<dbReference type="Proteomes" id="UP000694540">
    <property type="component" value="Unplaced"/>
</dbReference>
<organism evidence="1 2">
    <name type="scientific">Catagonus wagneri</name>
    <name type="common">Chacoan peccary</name>
    <dbReference type="NCBI Taxonomy" id="51154"/>
    <lineage>
        <taxon>Eukaryota</taxon>
        <taxon>Metazoa</taxon>
        <taxon>Chordata</taxon>
        <taxon>Craniata</taxon>
        <taxon>Vertebrata</taxon>
        <taxon>Euteleostomi</taxon>
        <taxon>Mammalia</taxon>
        <taxon>Eutheria</taxon>
        <taxon>Laurasiatheria</taxon>
        <taxon>Artiodactyla</taxon>
        <taxon>Suina</taxon>
        <taxon>Tayassuidae</taxon>
        <taxon>Catagonus</taxon>
    </lineage>
</organism>
<reference evidence="1" key="1">
    <citation type="submission" date="2025-08" db="UniProtKB">
        <authorList>
            <consortium name="Ensembl"/>
        </authorList>
    </citation>
    <scope>IDENTIFICATION</scope>
</reference>
<keyword evidence="2" id="KW-1185">Reference proteome</keyword>
<dbReference type="InterPro" id="IPR001353">
    <property type="entry name" value="Proteasome_sua/b"/>
</dbReference>
<dbReference type="InterPro" id="IPR029055">
    <property type="entry name" value="Ntn_hydrolases_N"/>
</dbReference>
<dbReference type="GO" id="GO:0005839">
    <property type="term" value="C:proteasome core complex"/>
    <property type="evidence" value="ECO:0007669"/>
    <property type="project" value="InterPro"/>
</dbReference>
<dbReference type="Gene3D" id="3.60.20.10">
    <property type="entry name" value="Glutamine Phosphoribosylpyrophosphate, subunit 1, domain 1"/>
    <property type="match status" value="1"/>
</dbReference>
<proteinExistence type="predicted"/>